<name>A0A6G1G1F9_9PEZI</name>
<feature type="region of interest" description="Disordered" evidence="1">
    <location>
        <begin position="66"/>
        <end position="123"/>
    </location>
</feature>
<protein>
    <recommendedName>
        <fullName evidence="2">DUF6973 domain-containing protein</fullName>
    </recommendedName>
</protein>
<evidence type="ECO:0000313" key="4">
    <source>
        <dbReference type="Proteomes" id="UP000504638"/>
    </source>
</evidence>
<dbReference type="RefSeq" id="XP_033533576.1">
    <property type="nucleotide sequence ID" value="XM_033677093.1"/>
</dbReference>
<dbReference type="Pfam" id="PF22322">
    <property type="entry name" value="DUF6973"/>
    <property type="match status" value="1"/>
</dbReference>
<dbReference type="InterPro" id="IPR054246">
    <property type="entry name" value="DUF6973"/>
</dbReference>
<accession>A0A6G1G1F9</accession>
<organism evidence="3">
    <name type="scientific">Eremomyces bilateralis CBS 781.70</name>
    <dbReference type="NCBI Taxonomy" id="1392243"/>
    <lineage>
        <taxon>Eukaryota</taxon>
        <taxon>Fungi</taxon>
        <taxon>Dikarya</taxon>
        <taxon>Ascomycota</taxon>
        <taxon>Pezizomycotina</taxon>
        <taxon>Dothideomycetes</taxon>
        <taxon>Dothideomycetes incertae sedis</taxon>
        <taxon>Eremomycetales</taxon>
        <taxon>Eremomycetaceae</taxon>
        <taxon>Eremomyces</taxon>
    </lineage>
</organism>
<keyword evidence="4" id="KW-1185">Reference proteome</keyword>
<evidence type="ECO:0000256" key="1">
    <source>
        <dbReference type="SAM" id="MobiDB-lite"/>
    </source>
</evidence>
<dbReference type="GeneID" id="54417663"/>
<reference evidence="5" key="2">
    <citation type="submission" date="2020-04" db="EMBL/GenBank/DDBJ databases">
        <authorList>
            <consortium name="NCBI Genome Project"/>
        </authorList>
    </citation>
    <scope>NUCLEOTIDE SEQUENCE</scope>
    <source>
        <strain evidence="5">CBS 781.70</strain>
    </source>
</reference>
<feature type="domain" description="DUF6973" evidence="2">
    <location>
        <begin position="8"/>
        <end position="103"/>
    </location>
</feature>
<dbReference type="AlphaFoldDB" id="A0A6G1G1F9"/>
<feature type="compositionally biased region" description="Basic and acidic residues" evidence="1">
    <location>
        <begin position="66"/>
        <end position="84"/>
    </location>
</feature>
<evidence type="ECO:0000313" key="5">
    <source>
        <dbReference type="RefSeq" id="XP_033533576.1"/>
    </source>
</evidence>
<sequence>MAWCAVPWHWSACNKASNLAETAATEAGRLYPANTLHNGKGDAFRHCYWNALMVIEIGEGKAKSIANNHEKGGKGREKEMDLKNNARGRTIGKNASGKNKGQKRNDAKNDCKAAADSGQLVVL</sequence>
<evidence type="ECO:0000313" key="3">
    <source>
        <dbReference type="EMBL" id="KAF1811945.1"/>
    </source>
</evidence>
<gene>
    <name evidence="3 5" type="ORF">P152DRAFT_417793</name>
</gene>
<dbReference type="OrthoDB" id="9991842at2759"/>
<dbReference type="Proteomes" id="UP000504638">
    <property type="component" value="Unplaced"/>
</dbReference>
<feature type="compositionally biased region" description="Basic and acidic residues" evidence="1">
    <location>
        <begin position="103"/>
        <end position="113"/>
    </location>
</feature>
<proteinExistence type="predicted"/>
<reference evidence="5" key="3">
    <citation type="submission" date="2025-04" db="UniProtKB">
        <authorList>
            <consortium name="RefSeq"/>
        </authorList>
    </citation>
    <scope>IDENTIFICATION</scope>
    <source>
        <strain evidence="5">CBS 781.70</strain>
    </source>
</reference>
<reference evidence="3 5" key="1">
    <citation type="submission" date="2020-01" db="EMBL/GenBank/DDBJ databases">
        <authorList>
            <consortium name="DOE Joint Genome Institute"/>
            <person name="Haridas S."/>
            <person name="Albert R."/>
            <person name="Binder M."/>
            <person name="Bloem J."/>
            <person name="Labutti K."/>
            <person name="Salamov A."/>
            <person name="Andreopoulos B."/>
            <person name="Baker S.E."/>
            <person name="Barry K."/>
            <person name="Bills G."/>
            <person name="Bluhm B.H."/>
            <person name="Cannon C."/>
            <person name="Castanera R."/>
            <person name="Culley D.E."/>
            <person name="Daum C."/>
            <person name="Ezra D."/>
            <person name="Gonzalez J.B."/>
            <person name="Henrissat B."/>
            <person name="Kuo A."/>
            <person name="Liang C."/>
            <person name="Lipzen A."/>
            <person name="Lutzoni F."/>
            <person name="Magnuson J."/>
            <person name="Mondo S."/>
            <person name="Nolan M."/>
            <person name="Ohm R."/>
            <person name="Pangilinan J."/>
            <person name="Park H.-J."/>
            <person name="Ramirez L."/>
            <person name="Alfaro M."/>
            <person name="Sun H."/>
            <person name="Tritt A."/>
            <person name="Yoshinaga Y."/>
            <person name="Zwiers L.-H."/>
            <person name="Turgeon B.G."/>
            <person name="Goodwin S.B."/>
            <person name="Spatafora J.W."/>
            <person name="Crous P.W."/>
            <person name="Grigoriev I.V."/>
        </authorList>
    </citation>
    <scope>NUCLEOTIDE SEQUENCE</scope>
    <source>
        <strain evidence="3 5">CBS 781.70</strain>
    </source>
</reference>
<evidence type="ECO:0000259" key="2">
    <source>
        <dbReference type="Pfam" id="PF22322"/>
    </source>
</evidence>
<dbReference type="EMBL" id="ML975159">
    <property type="protein sequence ID" value="KAF1811945.1"/>
    <property type="molecule type" value="Genomic_DNA"/>
</dbReference>